<evidence type="ECO:0000256" key="1">
    <source>
        <dbReference type="SAM" id="MobiDB-lite"/>
    </source>
</evidence>
<comment type="caution">
    <text evidence="2">The sequence shown here is derived from an EMBL/GenBank/DDBJ whole genome shotgun (WGS) entry which is preliminary data.</text>
</comment>
<dbReference type="EMBL" id="JASCZI010030291">
    <property type="protein sequence ID" value="MED6120721.1"/>
    <property type="molecule type" value="Genomic_DNA"/>
</dbReference>
<organism evidence="2 3">
    <name type="scientific">Stylosanthes scabra</name>
    <dbReference type="NCBI Taxonomy" id="79078"/>
    <lineage>
        <taxon>Eukaryota</taxon>
        <taxon>Viridiplantae</taxon>
        <taxon>Streptophyta</taxon>
        <taxon>Embryophyta</taxon>
        <taxon>Tracheophyta</taxon>
        <taxon>Spermatophyta</taxon>
        <taxon>Magnoliopsida</taxon>
        <taxon>eudicotyledons</taxon>
        <taxon>Gunneridae</taxon>
        <taxon>Pentapetalae</taxon>
        <taxon>rosids</taxon>
        <taxon>fabids</taxon>
        <taxon>Fabales</taxon>
        <taxon>Fabaceae</taxon>
        <taxon>Papilionoideae</taxon>
        <taxon>50 kb inversion clade</taxon>
        <taxon>dalbergioids sensu lato</taxon>
        <taxon>Dalbergieae</taxon>
        <taxon>Pterocarpus clade</taxon>
        <taxon>Stylosanthes</taxon>
    </lineage>
</organism>
<keyword evidence="3" id="KW-1185">Reference proteome</keyword>
<evidence type="ECO:0000313" key="3">
    <source>
        <dbReference type="Proteomes" id="UP001341840"/>
    </source>
</evidence>
<evidence type="ECO:0000313" key="2">
    <source>
        <dbReference type="EMBL" id="MED6120721.1"/>
    </source>
</evidence>
<feature type="region of interest" description="Disordered" evidence="1">
    <location>
        <begin position="36"/>
        <end position="79"/>
    </location>
</feature>
<accession>A0ABU6RA01</accession>
<name>A0ABU6RA01_9FABA</name>
<feature type="compositionally biased region" description="Basic and acidic residues" evidence="1">
    <location>
        <begin position="48"/>
        <end position="79"/>
    </location>
</feature>
<proteinExistence type="predicted"/>
<reference evidence="2 3" key="1">
    <citation type="journal article" date="2023" name="Plants (Basel)">
        <title>Bridging the Gap: Combining Genomics and Transcriptomics Approaches to Understand Stylosanthes scabra, an Orphan Legume from the Brazilian Caatinga.</title>
        <authorList>
            <person name="Ferreira-Neto J.R.C."/>
            <person name="da Silva M.D."/>
            <person name="Binneck E."/>
            <person name="de Melo N.F."/>
            <person name="da Silva R.H."/>
            <person name="de Melo A.L.T.M."/>
            <person name="Pandolfi V."/>
            <person name="Bustamante F.O."/>
            <person name="Brasileiro-Vidal A.C."/>
            <person name="Benko-Iseppon A.M."/>
        </authorList>
    </citation>
    <scope>NUCLEOTIDE SEQUENCE [LARGE SCALE GENOMIC DNA]</scope>
    <source>
        <tissue evidence="2">Leaves</tissue>
    </source>
</reference>
<gene>
    <name evidence="2" type="ORF">PIB30_023652</name>
</gene>
<sequence>MLPTTPTKMIKLNGQFLLKGAVIVEGVFVFIKNRPHLGKQQQHKTKTRKLETLNHSQDKTELENKPEDHGRLRRRLEDGDGKRTRRLEDFFELEDGDRGLGYDGAAEASEATTLPRRCTNGDGDGMRCGVAGWRH</sequence>
<dbReference type="Proteomes" id="UP001341840">
    <property type="component" value="Unassembled WGS sequence"/>
</dbReference>
<protein>
    <submittedName>
        <fullName evidence="2">Uncharacterized protein</fullName>
    </submittedName>
</protein>
<feature type="compositionally biased region" description="Basic residues" evidence="1">
    <location>
        <begin position="36"/>
        <end position="47"/>
    </location>
</feature>